<keyword evidence="1" id="KW-0862">Zinc</keyword>
<comment type="caution">
    <text evidence="5">The sequence shown here is derived from an EMBL/GenBank/DDBJ whole genome shotgun (WGS) entry which is preliminary data.</text>
</comment>
<sequence>CEQGDFFRGQEGILEQIDLLLWDLICLKLECYNCHRKGHFTRKCRSPKDTRRNVVAEPQRRNVPVETSTSNALVSQCNGVGTYDWRFQEEEEPINYALMAFTSSSSNNELRDNALVVLRQKFEKAKQERDDLKLKLEKLQTSSKNLSQLLASQTNDKNKLGDNTHVFTSSMFDCDEMFTSESDESLPASPIYDRYHSRDGYHVVPPPYTRTFMPPKPYLVFHDAPNINETHHTAFNVKLSLTKPDKDLSHTHRPSAPINEDWVSDSEDDSDAEI</sequence>
<dbReference type="InterPro" id="IPR001878">
    <property type="entry name" value="Znf_CCHC"/>
</dbReference>
<keyword evidence="1" id="KW-0479">Metal-binding</keyword>
<gene>
    <name evidence="5" type="ORF">Tci_693854</name>
</gene>
<dbReference type="EMBL" id="BKCJ010578156">
    <property type="protein sequence ID" value="GFB21883.1"/>
    <property type="molecule type" value="Genomic_DNA"/>
</dbReference>
<dbReference type="SUPFAM" id="SSF57756">
    <property type="entry name" value="Retrovirus zinc finger-like domains"/>
    <property type="match status" value="1"/>
</dbReference>
<evidence type="ECO:0000256" key="2">
    <source>
        <dbReference type="SAM" id="Coils"/>
    </source>
</evidence>
<dbReference type="PROSITE" id="PS50158">
    <property type="entry name" value="ZF_CCHC"/>
    <property type="match status" value="1"/>
</dbReference>
<feature type="region of interest" description="Disordered" evidence="3">
    <location>
        <begin position="246"/>
        <end position="274"/>
    </location>
</feature>
<dbReference type="InterPro" id="IPR036875">
    <property type="entry name" value="Znf_CCHC_sf"/>
</dbReference>
<evidence type="ECO:0000259" key="4">
    <source>
        <dbReference type="PROSITE" id="PS50158"/>
    </source>
</evidence>
<feature type="domain" description="CCHC-type" evidence="4">
    <location>
        <begin position="31"/>
        <end position="46"/>
    </location>
</feature>
<feature type="compositionally biased region" description="Acidic residues" evidence="3">
    <location>
        <begin position="262"/>
        <end position="274"/>
    </location>
</feature>
<protein>
    <recommendedName>
        <fullName evidence="4">CCHC-type domain-containing protein</fullName>
    </recommendedName>
</protein>
<organism evidence="5">
    <name type="scientific">Tanacetum cinerariifolium</name>
    <name type="common">Dalmatian daisy</name>
    <name type="synonym">Chrysanthemum cinerariifolium</name>
    <dbReference type="NCBI Taxonomy" id="118510"/>
    <lineage>
        <taxon>Eukaryota</taxon>
        <taxon>Viridiplantae</taxon>
        <taxon>Streptophyta</taxon>
        <taxon>Embryophyta</taxon>
        <taxon>Tracheophyta</taxon>
        <taxon>Spermatophyta</taxon>
        <taxon>Magnoliopsida</taxon>
        <taxon>eudicotyledons</taxon>
        <taxon>Gunneridae</taxon>
        <taxon>Pentapetalae</taxon>
        <taxon>asterids</taxon>
        <taxon>campanulids</taxon>
        <taxon>Asterales</taxon>
        <taxon>Asteraceae</taxon>
        <taxon>Asteroideae</taxon>
        <taxon>Anthemideae</taxon>
        <taxon>Anthemidinae</taxon>
        <taxon>Tanacetum</taxon>
    </lineage>
</organism>
<evidence type="ECO:0000256" key="3">
    <source>
        <dbReference type="SAM" id="MobiDB-lite"/>
    </source>
</evidence>
<accession>A0A699L288</accession>
<dbReference type="AlphaFoldDB" id="A0A699L288"/>
<evidence type="ECO:0000256" key="1">
    <source>
        <dbReference type="PROSITE-ProRule" id="PRU00047"/>
    </source>
</evidence>
<feature type="non-terminal residue" evidence="5">
    <location>
        <position position="1"/>
    </location>
</feature>
<name>A0A699L288_TANCI</name>
<dbReference type="GO" id="GO:0008270">
    <property type="term" value="F:zinc ion binding"/>
    <property type="evidence" value="ECO:0007669"/>
    <property type="project" value="UniProtKB-KW"/>
</dbReference>
<reference evidence="5" key="1">
    <citation type="journal article" date="2019" name="Sci. Rep.">
        <title>Draft genome of Tanacetum cinerariifolium, the natural source of mosquito coil.</title>
        <authorList>
            <person name="Yamashiro T."/>
            <person name="Shiraishi A."/>
            <person name="Satake H."/>
            <person name="Nakayama K."/>
        </authorList>
    </citation>
    <scope>NUCLEOTIDE SEQUENCE</scope>
</reference>
<feature type="coiled-coil region" evidence="2">
    <location>
        <begin position="115"/>
        <end position="156"/>
    </location>
</feature>
<keyword evidence="1" id="KW-0863">Zinc-finger</keyword>
<evidence type="ECO:0000313" key="5">
    <source>
        <dbReference type="EMBL" id="GFB21883.1"/>
    </source>
</evidence>
<proteinExistence type="predicted"/>
<keyword evidence="2" id="KW-0175">Coiled coil</keyword>
<dbReference type="Gene3D" id="4.10.60.10">
    <property type="entry name" value="Zinc finger, CCHC-type"/>
    <property type="match status" value="1"/>
</dbReference>
<dbReference type="GO" id="GO:0003676">
    <property type="term" value="F:nucleic acid binding"/>
    <property type="evidence" value="ECO:0007669"/>
    <property type="project" value="InterPro"/>
</dbReference>